<dbReference type="EMBL" id="JAHESD010000112">
    <property type="protein sequence ID" value="MBT1706433.1"/>
    <property type="molecule type" value="Genomic_DNA"/>
</dbReference>
<name>A0ABS5VZD2_9BACT</name>
<evidence type="ECO:0000313" key="1">
    <source>
        <dbReference type="EMBL" id="MBT1706433.1"/>
    </source>
</evidence>
<sequence>MAISTSQLHRNLRGALGDLIFRNYNGKTVVSMRPKYKNETNTEARRQARGKFREATFFASHAMMDKKLKAYYMQKARQLKLPNAYTAAITDYLRKAKAGAVKPSSFAAKKGDTVMLLLSKGVFKIRKIKAILFNHDGEVLSEQHLTKAEGKNGFEFTFTDDFPDYAGFRIITDEPGKNEYTIYASDFLILPV</sequence>
<accession>A0ABS5VZD2</accession>
<dbReference type="RefSeq" id="WP_254157762.1">
    <property type="nucleotide sequence ID" value="NZ_JAHESD010000112.1"/>
</dbReference>
<evidence type="ECO:0000313" key="2">
    <source>
        <dbReference type="Proteomes" id="UP000772618"/>
    </source>
</evidence>
<protein>
    <submittedName>
        <fullName evidence="1">Uncharacterized protein</fullName>
    </submittedName>
</protein>
<proteinExistence type="predicted"/>
<reference evidence="1 2" key="1">
    <citation type="submission" date="2021-05" db="EMBL/GenBank/DDBJ databases">
        <title>A Polyphasic approach of four new species of the genus Ohtaekwangia: Ohtaekwangia histidinii sp. nov., Ohtaekwangia cretensis sp. nov., Ohtaekwangia indiensis sp. nov., Ohtaekwangia reichenbachii sp. nov. from diverse environment.</title>
        <authorList>
            <person name="Octaviana S."/>
        </authorList>
    </citation>
    <scope>NUCLEOTIDE SEQUENCE [LARGE SCALE GENOMIC DNA]</scope>
    <source>
        <strain evidence="1 2">PWU20</strain>
    </source>
</reference>
<organism evidence="1 2">
    <name type="scientific">Chryseosolibacter indicus</name>
    <dbReference type="NCBI Taxonomy" id="2782351"/>
    <lineage>
        <taxon>Bacteria</taxon>
        <taxon>Pseudomonadati</taxon>
        <taxon>Bacteroidota</taxon>
        <taxon>Cytophagia</taxon>
        <taxon>Cytophagales</taxon>
        <taxon>Chryseotaleaceae</taxon>
        <taxon>Chryseosolibacter</taxon>
    </lineage>
</organism>
<gene>
    <name evidence="1" type="ORF">KK060_24355</name>
</gene>
<dbReference type="Proteomes" id="UP000772618">
    <property type="component" value="Unassembled WGS sequence"/>
</dbReference>
<keyword evidence="2" id="KW-1185">Reference proteome</keyword>
<comment type="caution">
    <text evidence="1">The sequence shown here is derived from an EMBL/GenBank/DDBJ whole genome shotgun (WGS) entry which is preliminary data.</text>
</comment>